<dbReference type="OrthoDB" id="9798990at2"/>
<sequence length="140" mass="16078">MGRYLLDTNIIVFLVLGDSDSISHNTKMILGDYSNQLYTNTIVVSELIQLYRIKKIKPNKYKTATEIVEGIEKDLDIKILPFSKEHLSTLAKLTIVEGHNDPADHAIISHAITEKLILVSSDRKFLHYIKQNLHFVFNKR</sequence>
<dbReference type="CDD" id="cd09872">
    <property type="entry name" value="PIN_Sll0205-like"/>
    <property type="match status" value="1"/>
</dbReference>
<reference evidence="2 3" key="1">
    <citation type="journal article" date="2011" name="Stand. Genomic Sci.">
        <title>Complete genome sequence of the gliding, heparinolytic Pedobacter saltans type strain (113).</title>
        <authorList>
            <person name="Liolios K."/>
            <person name="Sikorski J."/>
            <person name="Lu M."/>
            <person name="Nolan M."/>
            <person name="Lapidus A."/>
            <person name="Lucas S."/>
            <person name="Hammon N."/>
            <person name="Deshpande S."/>
            <person name="Cheng J.F."/>
            <person name="Tapia R."/>
            <person name="Han C."/>
            <person name="Goodwin L."/>
            <person name="Pitluck S."/>
            <person name="Huntemann M."/>
            <person name="Ivanova N."/>
            <person name="Pagani I."/>
            <person name="Mavromatis K."/>
            <person name="Ovchinikova G."/>
            <person name="Pati A."/>
            <person name="Chen A."/>
            <person name="Palaniappan K."/>
            <person name="Land M."/>
            <person name="Hauser L."/>
            <person name="Brambilla E.M."/>
            <person name="Kotsyurbenko O."/>
            <person name="Rohde M."/>
            <person name="Tindall B.J."/>
            <person name="Abt B."/>
            <person name="Goker M."/>
            <person name="Detter J.C."/>
            <person name="Woyke T."/>
            <person name="Bristow J."/>
            <person name="Eisen J.A."/>
            <person name="Markowitz V."/>
            <person name="Hugenholtz P."/>
            <person name="Klenk H.P."/>
            <person name="Kyrpides N.C."/>
        </authorList>
    </citation>
    <scope>NUCLEOTIDE SEQUENCE [LARGE SCALE GENOMIC DNA]</scope>
    <source>
        <strain evidence="3">ATCC 51119 / DSM 12145 / JCM 21818 / LMG 10337 / NBRC 100064 / NCIMB 13643</strain>
    </source>
</reference>
<evidence type="ECO:0000259" key="1">
    <source>
        <dbReference type="SMART" id="SM00670"/>
    </source>
</evidence>
<dbReference type="HOGENOM" id="CLU_129890_1_0_10"/>
<protein>
    <submittedName>
        <fullName evidence="2">PilT protein domain protein</fullName>
    </submittedName>
</protein>
<organism evidence="2 3">
    <name type="scientific">Pseudopedobacter saltans (strain ATCC 51119 / DSM 12145 / JCM 21818 / CCUG 39354 / LMG 10337 / NBRC 100064 / NCIMB 13643)</name>
    <name type="common">Pedobacter saltans</name>
    <dbReference type="NCBI Taxonomy" id="762903"/>
    <lineage>
        <taxon>Bacteria</taxon>
        <taxon>Pseudomonadati</taxon>
        <taxon>Bacteroidota</taxon>
        <taxon>Sphingobacteriia</taxon>
        <taxon>Sphingobacteriales</taxon>
        <taxon>Sphingobacteriaceae</taxon>
        <taxon>Pseudopedobacter</taxon>
    </lineage>
</organism>
<dbReference type="InterPro" id="IPR002716">
    <property type="entry name" value="PIN_dom"/>
</dbReference>
<reference evidence="3" key="2">
    <citation type="submission" date="2011-02" db="EMBL/GenBank/DDBJ databases">
        <title>The complete genome of Pedobacter saltans DSM 12145.</title>
        <authorList>
            <consortium name="US DOE Joint Genome Institute (JGI-PGF)"/>
            <person name="Lucas S."/>
            <person name="Copeland A."/>
            <person name="Lapidus A."/>
            <person name="Bruce D."/>
            <person name="Goodwin L."/>
            <person name="Pitluck S."/>
            <person name="Kyrpides N."/>
            <person name="Mavromatis K."/>
            <person name="Pagani I."/>
            <person name="Ivanova N."/>
            <person name="Ovchinnikova G."/>
            <person name="Lu M."/>
            <person name="Detter J.C."/>
            <person name="Han C."/>
            <person name="Land M."/>
            <person name="Hauser L."/>
            <person name="Markowitz V."/>
            <person name="Cheng J.-F."/>
            <person name="Hugenholtz P."/>
            <person name="Woyke T."/>
            <person name="Wu D."/>
            <person name="Tindall B."/>
            <person name="Pomrenke H.G."/>
            <person name="Brambilla E."/>
            <person name="Klenk H.-P."/>
            <person name="Eisen J.A."/>
        </authorList>
    </citation>
    <scope>NUCLEOTIDE SEQUENCE [LARGE SCALE GENOMIC DNA]</scope>
    <source>
        <strain evidence="3">ATCC 51119 / DSM 12145 / JCM 21818 / LMG 10337 / NBRC 100064 / NCIMB 13643</strain>
    </source>
</reference>
<keyword evidence="3" id="KW-1185">Reference proteome</keyword>
<dbReference type="RefSeq" id="WP_013632957.1">
    <property type="nucleotide sequence ID" value="NC_015177.1"/>
</dbReference>
<dbReference type="InterPro" id="IPR029060">
    <property type="entry name" value="PIN-like_dom_sf"/>
</dbReference>
<dbReference type="Gene3D" id="3.40.50.1010">
    <property type="entry name" value="5'-nuclease"/>
    <property type="match status" value="1"/>
</dbReference>
<dbReference type="SMART" id="SM00670">
    <property type="entry name" value="PINc"/>
    <property type="match status" value="1"/>
</dbReference>
<dbReference type="InterPro" id="IPR052919">
    <property type="entry name" value="TA_system_RNase"/>
</dbReference>
<evidence type="ECO:0000313" key="3">
    <source>
        <dbReference type="Proteomes" id="UP000000310"/>
    </source>
</evidence>
<dbReference type="STRING" id="762903.Pedsa_1917"/>
<dbReference type="PANTHER" id="PTHR36173:SF2">
    <property type="entry name" value="RIBONUCLEASE VAPC16"/>
    <property type="match status" value="1"/>
</dbReference>
<name>F0S9C0_PSESL</name>
<dbReference type="Pfam" id="PF01850">
    <property type="entry name" value="PIN"/>
    <property type="match status" value="1"/>
</dbReference>
<feature type="domain" description="PIN" evidence="1">
    <location>
        <begin position="2"/>
        <end position="127"/>
    </location>
</feature>
<dbReference type="Proteomes" id="UP000000310">
    <property type="component" value="Chromosome"/>
</dbReference>
<dbReference type="AlphaFoldDB" id="F0S9C0"/>
<dbReference type="PANTHER" id="PTHR36173">
    <property type="entry name" value="RIBONUCLEASE VAPC16-RELATED"/>
    <property type="match status" value="1"/>
</dbReference>
<dbReference type="EMBL" id="CP002545">
    <property type="protein sequence ID" value="ADY52470.1"/>
    <property type="molecule type" value="Genomic_DNA"/>
</dbReference>
<proteinExistence type="predicted"/>
<dbReference type="SUPFAM" id="SSF88723">
    <property type="entry name" value="PIN domain-like"/>
    <property type="match status" value="1"/>
</dbReference>
<accession>F0S9C0</accession>
<gene>
    <name evidence="2" type="ordered locus">Pedsa_1917</name>
</gene>
<dbReference type="eggNOG" id="COG3744">
    <property type="taxonomic scope" value="Bacteria"/>
</dbReference>
<evidence type="ECO:0000313" key="2">
    <source>
        <dbReference type="EMBL" id="ADY52470.1"/>
    </source>
</evidence>
<dbReference type="InterPro" id="IPR041705">
    <property type="entry name" value="PIN_Sll0205"/>
</dbReference>
<dbReference type="KEGG" id="psn:Pedsa_1917"/>